<organism evidence="3 4">
    <name type="scientific">Corynebacterium accolens</name>
    <dbReference type="NCBI Taxonomy" id="38284"/>
    <lineage>
        <taxon>Bacteria</taxon>
        <taxon>Bacillati</taxon>
        <taxon>Actinomycetota</taxon>
        <taxon>Actinomycetes</taxon>
        <taxon>Mycobacteriales</taxon>
        <taxon>Corynebacteriaceae</taxon>
        <taxon>Corynebacterium</taxon>
    </lineage>
</organism>
<dbReference type="GO" id="GO:0004674">
    <property type="term" value="F:protein serine/threonine kinase activity"/>
    <property type="evidence" value="ECO:0007669"/>
    <property type="project" value="UniProtKB-KW"/>
</dbReference>
<sequence>MKKLPEFFSTQHQLRQLSVMDESPVSTLFGVVDSSNKPMTVELFESNHRGAVKQAAALSDVRHRSIAPLVGTGTTEKGQDFLVRAALSGEPLSTFTGSGLGAQHLTKTEALSVFTPLAEAVDYLLQNNQAGFAMHALHPRRIMVTGSHSNAVLCAAGPGVGNVTAEQVTQRFAELIKSAHPEFKPDSQFHTAGSVIDALRNASTSTGTAAAGVAAAGAAGAAGAGFASQFASPQAAATREQTHPQTQPQPAQQAPQQQMPPQYMPQQQPMMQQGQYQQGFQQSYPQGQPQGQMQGQPHGAEFATPVAEKKSGSGKKTGLIALCAALAVVVLAAAGIFFFKQYPGWNDDESNLAEAYPGLLGSRSGTSGYGDTKCHHREPEEGQLAKITCEGEDLSYSVASYESVEARDAILPSDPTELSNGQCTVQSFEAPNAEEPTYYMAVPGTQSAFIIWGADAENARLKMQLCA</sequence>
<dbReference type="Proteomes" id="UP000218690">
    <property type="component" value="Unassembled WGS sequence"/>
</dbReference>
<comment type="caution">
    <text evidence="3">The sequence shown here is derived from an EMBL/GenBank/DDBJ whole genome shotgun (WGS) entry which is preliminary data.</text>
</comment>
<feature type="region of interest" description="Disordered" evidence="1">
    <location>
        <begin position="231"/>
        <end position="299"/>
    </location>
</feature>
<evidence type="ECO:0000256" key="2">
    <source>
        <dbReference type="SAM" id="Phobius"/>
    </source>
</evidence>
<evidence type="ECO:0000256" key="1">
    <source>
        <dbReference type="SAM" id="MobiDB-lite"/>
    </source>
</evidence>
<dbReference type="SUPFAM" id="SSF56112">
    <property type="entry name" value="Protein kinase-like (PK-like)"/>
    <property type="match status" value="1"/>
</dbReference>
<keyword evidence="2" id="KW-1133">Transmembrane helix</keyword>
<reference evidence="3 4" key="1">
    <citation type="submission" date="2017-09" db="EMBL/GenBank/DDBJ databases">
        <title>Draft Genome Sequence of Corynebacterium accolens AH4003.</title>
        <authorList>
            <person name="Chen Y."/>
            <person name="Oosthuysen W.F."/>
            <person name="Kelley S."/>
            <person name="Horswill A."/>
        </authorList>
    </citation>
    <scope>NUCLEOTIDE SEQUENCE [LARGE SCALE GENOMIC DNA]</scope>
    <source>
        <strain evidence="3 4">AH4003</strain>
    </source>
</reference>
<evidence type="ECO:0000313" key="3">
    <source>
        <dbReference type="EMBL" id="PCC82340.1"/>
    </source>
</evidence>
<keyword evidence="3" id="KW-0418">Kinase</keyword>
<accession>A0A2A4AJ80</accession>
<keyword evidence="2" id="KW-0472">Membrane</keyword>
<keyword evidence="2" id="KW-0812">Transmembrane</keyword>
<dbReference type="InterPro" id="IPR011009">
    <property type="entry name" value="Kinase-like_dom_sf"/>
</dbReference>
<keyword evidence="3" id="KW-0723">Serine/threonine-protein kinase</keyword>
<protein>
    <submittedName>
        <fullName evidence="3">Serine/threonine protein kinase</fullName>
    </submittedName>
</protein>
<proteinExistence type="predicted"/>
<evidence type="ECO:0000313" key="4">
    <source>
        <dbReference type="Proteomes" id="UP000218690"/>
    </source>
</evidence>
<gene>
    <name evidence="3" type="ORF">COM45_08485</name>
</gene>
<feature type="compositionally biased region" description="Low complexity" evidence="1">
    <location>
        <begin position="244"/>
        <end position="297"/>
    </location>
</feature>
<dbReference type="AlphaFoldDB" id="A0A2A4AJ80"/>
<feature type="transmembrane region" description="Helical" evidence="2">
    <location>
        <begin position="319"/>
        <end position="339"/>
    </location>
</feature>
<keyword evidence="3" id="KW-0808">Transferase</keyword>
<dbReference type="EMBL" id="NWBP01000025">
    <property type="protein sequence ID" value="PCC82340.1"/>
    <property type="molecule type" value="Genomic_DNA"/>
</dbReference>
<name>A0A2A4AJ80_9CORY</name>